<gene>
    <name evidence="2" type="primary">ga12785</name>
    <name evidence="2" type="ORF">PR202_ga12785</name>
</gene>
<feature type="coiled-coil region" evidence="1">
    <location>
        <begin position="28"/>
        <end position="55"/>
    </location>
</feature>
<comment type="caution">
    <text evidence="2">The sequence shown here is derived from an EMBL/GenBank/DDBJ whole genome shotgun (WGS) entry which is preliminary data.</text>
</comment>
<sequence>MLGRINHARTNVSTLPSAVTVVITFLQLELTEIQVEYLKDELRNLARELLHAQEMVTRIMATTLCIGQFLENTYGGTFYVQILSTIDREPHKPSGKPNVRNRVSFLLLVAALRKQASDRNARVAEFNFRRRGKRRRGRAAVVLGGGDARLRGREHRVPSGARTRR</sequence>
<reference evidence="2" key="2">
    <citation type="submission" date="2021-12" db="EMBL/GenBank/DDBJ databases">
        <title>Resequencing data analysis of finger millet.</title>
        <authorList>
            <person name="Hatakeyama M."/>
            <person name="Aluri S."/>
            <person name="Balachadran M.T."/>
            <person name="Sivarajan S.R."/>
            <person name="Poveda L."/>
            <person name="Shimizu-Inatsugi R."/>
            <person name="Schlapbach R."/>
            <person name="Sreeman S.M."/>
            <person name="Shimizu K.K."/>
        </authorList>
    </citation>
    <scope>NUCLEOTIDE SEQUENCE</scope>
</reference>
<dbReference type="Proteomes" id="UP001054889">
    <property type="component" value="Unassembled WGS sequence"/>
</dbReference>
<evidence type="ECO:0000313" key="3">
    <source>
        <dbReference type="Proteomes" id="UP001054889"/>
    </source>
</evidence>
<organism evidence="2 3">
    <name type="scientific">Eleusine coracana subsp. coracana</name>
    <dbReference type="NCBI Taxonomy" id="191504"/>
    <lineage>
        <taxon>Eukaryota</taxon>
        <taxon>Viridiplantae</taxon>
        <taxon>Streptophyta</taxon>
        <taxon>Embryophyta</taxon>
        <taxon>Tracheophyta</taxon>
        <taxon>Spermatophyta</taxon>
        <taxon>Magnoliopsida</taxon>
        <taxon>Liliopsida</taxon>
        <taxon>Poales</taxon>
        <taxon>Poaceae</taxon>
        <taxon>PACMAD clade</taxon>
        <taxon>Chloridoideae</taxon>
        <taxon>Cynodonteae</taxon>
        <taxon>Eleusininae</taxon>
        <taxon>Eleusine</taxon>
    </lineage>
</organism>
<accession>A0AAV5CCJ7</accession>
<evidence type="ECO:0000313" key="2">
    <source>
        <dbReference type="EMBL" id="GJM95984.1"/>
    </source>
</evidence>
<name>A0AAV5CCJ7_ELECO</name>
<protein>
    <submittedName>
        <fullName evidence="2">Uncharacterized protein</fullName>
    </submittedName>
</protein>
<dbReference type="AlphaFoldDB" id="A0AAV5CCJ7"/>
<keyword evidence="3" id="KW-1185">Reference proteome</keyword>
<dbReference type="EMBL" id="BQKI01000006">
    <property type="protein sequence ID" value="GJM95984.1"/>
    <property type="molecule type" value="Genomic_DNA"/>
</dbReference>
<evidence type="ECO:0000256" key="1">
    <source>
        <dbReference type="SAM" id="Coils"/>
    </source>
</evidence>
<reference evidence="2" key="1">
    <citation type="journal article" date="2018" name="DNA Res.">
        <title>Multiple hybrid de novo genome assembly of finger millet, an orphan allotetraploid crop.</title>
        <authorList>
            <person name="Hatakeyama M."/>
            <person name="Aluri S."/>
            <person name="Balachadran M.T."/>
            <person name="Sivarajan S.R."/>
            <person name="Patrignani A."/>
            <person name="Gruter S."/>
            <person name="Poveda L."/>
            <person name="Shimizu-Inatsugi R."/>
            <person name="Baeten J."/>
            <person name="Francoijs K.J."/>
            <person name="Nataraja K.N."/>
            <person name="Reddy Y.A.N."/>
            <person name="Phadnis S."/>
            <person name="Ravikumar R.L."/>
            <person name="Schlapbach R."/>
            <person name="Sreeman S.M."/>
            <person name="Shimizu K.K."/>
        </authorList>
    </citation>
    <scope>NUCLEOTIDE SEQUENCE</scope>
</reference>
<keyword evidence="1" id="KW-0175">Coiled coil</keyword>
<proteinExistence type="predicted"/>